<dbReference type="EMBL" id="GBXM01075095">
    <property type="protein sequence ID" value="JAH33482.1"/>
    <property type="molecule type" value="Transcribed_RNA"/>
</dbReference>
<accession>A0A0E9RX70</accession>
<name>A0A0E9RX70_ANGAN</name>
<organism evidence="1">
    <name type="scientific">Anguilla anguilla</name>
    <name type="common">European freshwater eel</name>
    <name type="synonym">Muraena anguilla</name>
    <dbReference type="NCBI Taxonomy" id="7936"/>
    <lineage>
        <taxon>Eukaryota</taxon>
        <taxon>Metazoa</taxon>
        <taxon>Chordata</taxon>
        <taxon>Craniata</taxon>
        <taxon>Vertebrata</taxon>
        <taxon>Euteleostomi</taxon>
        <taxon>Actinopterygii</taxon>
        <taxon>Neopterygii</taxon>
        <taxon>Teleostei</taxon>
        <taxon>Anguilliformes</taxon>
        <taxon>Anguillidae</taxon>
        <taxon>Anguilla</taxon>
    </lineage>
</organism>
<protein>
    <submittedName>
        <fullName evidence="1">Uncharacterized protein</fullName>
    </submittedName>
</protein>
<proteinExistence type="predicted"/>
<dbReference type="AlphaFoldDB" id="A0A0E9RX70"/>
<reference evidence="1" key="2">
    <citation type="journal article" date="2015" name="Fish Shellfish Immunol.">
        <title>Early steps in the European eel (Anguilla anguilla)-Vibrio vulnificus interaction in the gills: Role of the RtxA13 toxin.</title>
        <authorList>
            <person name="Callol A."/>
            <person name="Pajuelo D."/>
            <person name="Ebbesson L."/>
            <person name="Teles M."/>
            <person name="MacKenzie S."/>
            <person name="Amaro C."/>
        </authorList>
    </citation>
    <scope>NUCLEOTIDE SEQUENCE</scope>
</reference>
<reference evidence="1" key="1">
    <citation type="submission" date="2014-11" db="EMBL/GenBank/DDBJ databases">
        <authorList>
            <person name="Amaro Gonzalez C."/>
        </authorList>
    </citation>
    <scope>NUCLEOTIDE SEQUENCE</scope>
</reference>
<evidence type="ECO:0000313" key="1">
    <source>
        <dbReference type="EMBL" id="JAH33482.1"/>
    </source>
</evidence>
<sequence length="49" mass="5589">MEQTESIVLQFSVSLNFPVNYSVPCSDNIVLLQSSLLNDLYEIHMTNIE</sequence>